<evidence type="ECO:0000256" key="1">
    <source>
        <dbReference type="ARBA" id="ARBA00004328"/>
    </source>
</evidence>
<feature type="domain" description="RdRp catalytic" evidence="13">
    <location>
        <begin position="1576"/>
        <end position="1712"/>
    </location>
</feature>
<feature type="transmembrane region" description="Helical" evidence="12">
    <location>
        <begin position="793"/>
        <end position="815"/>
    </location>
</feature>
<reference evidence="15" key="1">
    <citation type="submission" date="2018-07" db="EMBL/GenBank/DDBJ databases">
        <title>Host and pathogen evolutionary histories predict virus prevalence across bumblebee species.</title>
        <authorList>
            <person name="Pascall D.J."/>
            <person name="Tinsley M.C."/>
            <person name="Obbard D.J."/>
            <person name="Wilfert L."/>
        </authorList>
    </citation>
    <scope>NUCLEOTIDE SEQUENCE</scope>
</reference>
<evidence type="ECO:0000313" key="15">
    <source>
        <dbReference type="EMBL" id="QAY29257.1"/>
    </source>
</evidence>
<dbReference type="CDD" id="cd00048">
    <property type="entry name" value="DSRM_SF"/>
    <property type="match status" value="1"/>
</dbReference>
<dbReference type="GO" id="GO:0006508">
    <property type="term" value="P:proteolysis"/>
    <property type="evidence" value="ECO:0007669"/>
    <property type="project" value="UniProtKB-KW"/>
</dbReference>
<evidence type="ECO:0000256" key="12">
    <source>
        <dbReference type="SAM" id="Phobius"/>
    </source>
</evidence>
<dbReference type="Pfam" id="PF00680">
    <property type="entry name" value="RdRP_1"/>
    <property type="match status" value="1"/>
</dbReference>
<keyword evidence="12" id="KW-1133">Transmembrane helix</keyword>
<dbReference type="GO" id="GO:0003723">
    <property type="term" value="F:RNA binding"/>
    <property type="evidence" value="ECO:0007669"/>
    <property type="project" value="InterPro"/>
</dbReference>
<dbReference type="GO" id="GO:0008234">
    <property type="term" value="F:cysteine-type peptidase activity"/>
    <property type="evidence" value="ECO:0007669"/>
    <property type="project" value="UniProtKB-KW"/>
</dbReference>
<dbReference type="InterPro" id="IPR000605">
    <property type="entry name" value="Helicase_SF3_ssDNA/RNA_vir"/>
</dbReference>
<protein>
    <submittedName>
        <fullName evidence="15">Putative non-structral polyprotein</fullName>
    </submittedName>
</protein>
<feature type="region of interest" description="Disordered" evidence="11">
    <location>
        <begin position="2449"/>
        <end position="2474"/>
    </location>
</feature>
<dbReference type="SUPFAM" id="SSF54768">
    <property type="entry name" value="dsRNA-binding domain-like"/>
    <property type="match status" value="1"/>
</dbReference>
<dbReference type="GO" id="GO:0003724">
    <property type="term" value="F:RNA helicase activity"/>
    <property type="evidence" value="ECO:0007669"/>
    <property type="project" value="InterPro"/>
</dbReference>
<evidence type="ECO:0000256" key="7">
    <source>
        <dbReference type="ARBA" id="ARBA00022807"/>
    </source>
</evidence>
<dbReference type="GO" id="GO:0039694">
    <property type="term" value="P:viral RNA genome replication"/>
    <property type="evidence" value="ECO:0007669"/>
    <property type="project" value="InterPro"/>
</dbReference>
<dbReference type="Gene3D" id="3.30.70.270">
    <property type="match status" value="1"/>
</dbReference>
<evidence type="ECO:0000256" key="4">
    <source>
        <dbReference type="ARBA" id="ARBA00022695"/>
    </source>
</evidence>
<evidence type="ECO:0000256" key="10">
    <source>
        <dbReference type="ARBA" id="ARBA00022953"/>
    </source>
</evidence>
<keyword evidence="12" id="KW-0472">Membrane</keyword>
<dbReference type="SUPFAM" id="SSF50494">
    <property type="entry name" value="Trypsin-like serine proteases"/>
    <property type="match status" value="1"/>
</dbReference>
<dbReference type="SUPFAM" id="SSF88633">
    <property type="entry name" value="Positive stranded ssRNA viruses"/>
    <property type="match status" value="1"/>
</dbReference>
<dbReference type="GO" id="GO:0003968">
    <property type="term" value="F:RNA-directed RNA polymerase activity"/>
    <property type="evidence" value="ECO:0007669"/>
    <property type="project" value="InterPro"/>
</dbReference>
<keyword evidence="3" id="KW-0808">Transferase</keyword>
<dbReference type="GO" id="GO:0044423">
    <property type="term" value="C:virion component"/>
    <property type="evidence" value="ECO:0007669"/>
    <property type="project" value="UniProtKB-KW"/>
</dbReference>
<evidence type="ECO:0000256" key="2">
    <source>
        <dbReference type="ARBA" id="ARBA00022670"/>
    </source>
</evidence>
<dbReference type="GO" id="GO:0005524">
    <property type="term" value="F:ATP binding"/>
    <property type="evidence" value="ECO:0007669"/>
    <property type="project" value="UniProtKB-KW"/>
</dbReference>
<dbReference type="InterPro" id="IPR043128">
    <property type="entry name" value="Rev_trsase/Diguanyl_cyclase"/>
</dbReference>
<feature type="region of interest" description="Disordered" evidence="11">
    <location>
        <begin position="2510"/>
        <end position="2536"/>
    </location>
</feature>
<keyword evidence="2" id="KW-0645">Protease</keyword>
<dbReference type="Pfam" id="PF00035">
    <property type="entry name" value="dsrm"/>
    <property type="match status" value="1"/>
</dbReference>
<feature type="transmembrane region" description="Helical" evidence="12">
    <location>
        <begin position="761"/>
        <end position="781"/>
    </location>
</feature>
<organism evidence="15">
    <name type="scientific">Mayfield virus 1</name>
    <dbReference type="NCBI Taxonomy" id="2511039"/>
    <lineage>
        <taxon>Viruses</taxon>
        <taxon>Riboviria</taxon>
    </lineage>
</organism>
<dbReference type="InterPro" id="IPR001205">
    <property type="entry name" value="RNA-dir_pol_C"/>
</dbReference>
<keyword evidence="6" id="KW-0378">Hydrolase</keyword>
<keyword evidence="8" id="KW-0067">ATP-binding</keyword>
<dbReference type="SUPFAM" id="SSF56672">
    <property type="entry name" value="DNA/RNA polymerases"/>
    <property type="match status" value="1"/>
</dbReference>
<accession>A0A411D362</accession>
<dbReference type="InterPro" id="IPR014720">
    <property type="entry name" value="dsRBD_dom"/>
</dbReference>
<comment type="subcellular location">
    <subcellularLocation>
        <location evidence="1">Virion</location>
    </subcellularLocation>
</comment>
<evidence type="ECO:0000259" key="14">
    <source>
        <dbReference type="PROSITE" id="PS51218"/>
    </source>
</evidence>
<dbReference type="InterPro" id="IPR014759">
    <property type="entry name" value="Helicase_SF3_ssRNA_vir"/>
</dbReference>
<dbReference type="Gene3D" id="2.60.120.20">
    <property type="match status" value="1"/>
</dbReference>
<keyword evidence="10" id="KW-0693">Viral RNA replication</keyword>
<dbReference type="InterPro" id="IPR029053">
    <property type="entry name" value="Viral_coat"/>
</dbReference>
<evidence type="ECO:0000256" key="11">
    <source>
        <dbReference type="SAM" id="MobiDB-lite"/>
    </source>
</evidence>
<evidence type="ECO:0000256" key="8">
    <source>
        <dbReference type="ARBA" id="ARBA00022840"/>
    </source>
</evidence>
<name>A0A411D362_9VIRU</name>
<keyword evidence="12" id="KW-0812">Transmembrane</keyword>
<dbReference type="CDD" id="cd23169">
    <property type="entry name" value="ps-ssRNAv-Picornavirales"/>
    <property type="match status" value="1"/>
</dbReference>
<evidence type="ECO:0000259" key="13">
    <source>
        <dbReference type="PROSITE" id="PS50507"/>
    </source>
</evidence>
<keyword evidence="5" id="KW-0547">Nucleotide-binding</keyword>
<dbReference type="Gene3D" id="3.30.160.20">
    <property type="match status" value="1"/>
</dbReference>
<dbReference type="PROSITE" id="PS51218">
    <property type="entry name" value="SF3_HELICASE_2"/>
    <property type="match status" value="1"/>
</dbReference>
<sequence length="2729" mass="309220">MSTYSTKAMRVKEGLRKVRDSVTTEGLLYAAGKTASIGVSNIIPGADKVFDSVYLYHKANSGVDAVKKSLGKVDGLVDAGTSAIHESERLIRISQDGATHAGKVLRDLAGLSEECAAPAISFKDRLCKNKLALLSNVYLLYNCKSLSELIAIFISTAGILDLEESIVSGIVSRIKTLGERPNLDQQQVFKSSQVTIALSLLASIFSVSDPTSFLGKIMKSFTDFSKNMESIKKLQTTIEDMASEFGFDLTERSAFIRKMKEDLSTLIEETEWAESMVATNASIFCKLHYMRRFEALKRKVDETRRYLATKKVESFINTTMAAEILGLGKRIDKLATAIHDVRQRNGKRVTPVGICFYGDSQIGKSTISENFHLLVKRRLRELAMADPETYGAFSEAMYWQTWNEQSRDQYDTGYDGQEIHYNDEAFNLKSDEDQAKFLKFISNNRIGTVMAELSQKGKPYETRMVHVCCNQFPKSSSSIRNVHALANRFPVFVHLVDKRGEGREFDSREGTHLDWHLTTGHNYFNKYVDDSLENCGECYGHRVTSMREVVEIVVDNIVRNERFYQADKAYVDAQYDDCDIQQNERFYDAEDGGAPLKLSAHPEVFDIMEASFDTQSKIYDVMDFPSFRETRSAFRRCRLRGRLDAYGCNILTEVIRMDAQFNDPTFFLSELYAADAVANFSNVARLREEVCASDCLVMNGYDVEYFIHGGRVYYNDLGLTYRISRRWNTWYEQRVYASRHYADGLRENYPFMFWLNDLNAFGSYVVVEFLFNLFGLNDWVFLREIVMATLTTFNTYVFMVVVIILLAKLLMFLGICAGPGASEPAEAEGVEPENDSGEVVAKGRRRKVVAENDSGEVVAKGQRRRIVPENDSGEVVARGKQRRVVVENDSGEVVAKGKRARVVVEANAYDGLAPRTRKVAVDTDEVVQEWCTPEERKASQAKLQASVETSNELVAYLSTCADENVKFKVGLIQAAAARDARDDDGVIEQLDSQEIVADPCAVDAAKRLVHNNLLVVWYYENGNVKKPLRENMFVGSSHGVGLKDRYFITPAHGYTHSKDNPAWAVVSKFSQTVESRPGKLDLVSVKSADLMDERIVRYRARCVCVDRNRDIGLWEIVPTKGDLEIASGDTVISPRLNPGVMQFPDVTNLIAPTGEEWVSMTREMQGIQIIPSLLSSGTVIFTDVFFSYLDKYNARIGFSEEEFWEYQDVFRIYSRSIRDDVQRVAGLSCENTKTKSGDCGGPLIVQNPRIRWKFAGIHVLAAADKVTTMSAMVTMDALYKMGLPRNDEQQIEIREFPFNFDDPNYQLVEDGYGVHLPKGEVVYVGDTLKGLDKQPSSKRVNHRTPFHGCFPEYKVPTVLSVNDPRIEDRSGLAVDAAGNQSILLTEANKSVNHDEIWYDERLLDSCVSDLIEYSVSVLKDHDLSKVDFDVALKGDPDTPHFESLNLKTSNGFPCSMLWGKGRDIWNEERQVVNECGDRYMRNRVRLKEANAKQGIRVFSYWKNTLKDELRKPAKIRTANSRMFTVGPRESTIYTRMLFGRYKAAWTIEADKLFHAVGIDPKTVQWRDLIRSVARHKYFLDEDFTNFDKYALRPFMQAVGEIIIESIHRITGESDEIKQERYVMWSEFIFTLCVNRSTVYMKTSGNPSGNAMTTTLNCWMNVLYHYYIFRTLELTYPGVFSRLTVSDFRQHVSIRVFGDDVILGVGEPFHLCYTPKYIQDVFKLLGQKITPADKSSELAWRPLRDLEFLKRKFRGDQGVVWAPIEIESIYSMYSWSSLFDTDIEGWRNLVFETLIELVHHGRDEFGKFTKTLRDYICSRKFRLVYPKLTEAIFPLVSRSFSWYRSVARNRYYGESDLQVGQKLDSIDFKSLLQSVIDTQCEQESECKGLQLVPETSEIIANLRESISENLDRKKPTIQTDSLSEKMDRIVCESLMGYKKGSMEFVYQAVNSYCQLTGRDPPTIDFEERSPDGRWTLVCSFAQRDYSGSGKTKKEAKHKIYRAVLTDLLLQQYYNPILDGWRGKYSALTACDEQQMDTGLPARKMHVRSQIENADIAGETALTINGIITDQGVRVCEMNTSDGKQMVLDTEPQIASGHEVVSTDYFDFPDKLKRMQYVGEVELGKSITLDISPKMNTRLYLMRSIFKFYHGHAIVKLVVRAPLGYAHKVKVCVGGVQETVDPASKQGFIWDVSNVNTVYVHAPFIKEVFMTPFDQPSCRLAIMPIGTPTSSTVTPTPVYIGYQVDYYDVRCYISRHVTSAMVDRMFVEPAPNPPKPPPMVLDQQEIKLVEPPADYAMVGSTFRNPYTSNKAFLEFYDGFPQKELFSVITEYSGGYYYPYISLPIRVVIHDLFNGGVDGPQAIYTHILGSYNRAPSVADLVETIRKSEEEMVDTPFYDRFHRRIEFTDRQLLAFYSSELSQASKDFLLKHFPKTVEFKISSFNMSGFTYVRDEKADSGGKPPEGSGGTKPEDEVAPQRSDDIIEFPLDVQQMDTTDLPHIVNSIVADAAPGADFASQPDAARPETLPGPLAGRSTSSSGNEMDRMVGHNVVNVTASQAIFIPIGTYTIQENWAGLVHTISPYNWSLPSGDISHAQVEAFRHYFCGPNQKSADRRFATYKITSTANAFQNARFIIAQVPPDVPNPEKLTAAELTQYPHKEHQLKGTETIIPTEWLRDTPVMIPRAKQNNGYLVIQLLENAFSKDQVAPTLTLWVEASNVSYSVPTKFLSKLEK</sequence>
<evidence type="ECO:0000256" key="5">
    <source>
        <dbReference type="ARBA" id="ARBA00022741"/>
    </source>
</evidence>
<evidence type="ECO:0000256" key="6">
    <source>
        <dbReference type="ARBA" id="ARBA00022801"/>
    </source>
</evidence>
<keyword evidence="7" id="KW-0788">Thiol protease</keyword>
<proteinExistence type="predicted"/>
<evidence type="ECO:0000256" key="9">
    <source>
        <dbReference type="ARBA" id="ARBA00022844"/>
    </source>
</evidence>
<dbReference type="InterPro" id="IPR009003">
    <property type="entry name" value="Peptidase_S1_PA"/>
</dbReference>
<evidence type="ECO:0000256" key="3">
    <source>
        <dbReference type="ARBA" id="ARBA00022679"/>
    </source>
</evidence>
<keyword evidence="4" id="KW-0548">Nucleotidyltransferase</keyword>
<dbReference type="GO" id="GO:0006351">
    <property type="term" value="P:DNA-templated transcription"/>
    <property type="evidence" value="ECO:0007669"/>
    <property type="project" value="InterPro"/>
</dbReference>
<dbReference type="PROSITE" id="PS50507">
    <property type="entry name" value="RDRP_SSRNA_POS"/>
    <property type="match status" value="1"/>
</dbReference>
<dbReference type="EMBL" id="MH614304">
    <property type="protein sequence ID" value="QAY29257.1"/>
    <property type="molecule type" value="Genomic_RNA"/>
</dbReference>
<dbReference type="Pfam" id="PF00910">
    <property type="entry name" value="RNA_helicase"/>
    <property type="match status" value="1"/>
</dbReference>
<keyword evidence="9" id="KW-0946">Virion</keyword>
<dbReference type="InterPro" id="IPR007094">
    <property type="entry name" value="RNA-dir_pol_PSvirus"/>
</dbReference>
<feature type="domain" description="SF3 helicase" evidence="14">
    <location>
        <begin position="335"/>
        <end position="510"/>
    </location>
</feature>
<dbReference type="InterPro" id="IPR043502">
    <property type="entry name" value="DNA/RNA_pol_sf"/>
</dbReference>